<dbReference type="EMBL" id="OU963862">
    <property type="protein sequence ID" value="CAH0380674.1"/>
    <property type="molecule type" value="Genomic_DNA"/>
</dbReference>
<dbReference type="PANTHER" id="PTHR11003:SF335">
    <property type="entry name" value="POTASSIUM CHANNEL DOMAIN-CONTAINING PROTEIN"/>
    <property type="match status" value="1"/>
</dbReference>
<dbReference type="GO" id="GO:0030322">
    <property type="term" value="P:stabilization of membrane potential"/>
    <property type="evidence" value="ECO:0007669"/>
    <property type="project" value="TreeGrafter"/>
</dbReference>
<keyword evidence="8" id="KW-1185">Reference proteome</keyword>
<evidence type="ECO:0000256" key="1">
    <source>
        <dbReference type="ARBA" id="ARBA00004141"/>
    </source>
</evidence>
<feature type="transmembrane region" description="Helical" evidence="6">
    <location>
        <begin position="132"/>
        <end position="156"/>
    </location>
</feature>
<keyword evidence="2 6" id="KW-0812">Transmembrane</keyword>
<feature type="region of interest" description="Disordered" evidence="5">
    <location>
        <begin position="1"/>
        <end position="33"/>
    </location>
</feature>
<name>A0A9N9ZYX0_BEMTA</name>
<dbReference type="SUPFAM" id="SSF81324">
    <property type="entry name" value="Voltage-gated potassium channels"/>
    <property type="match status" value="1"/>
</dbReference>
<keyword evidence="4 6" id="KW-0472">Membrane</keyword>
<accession>A0A9N9ZYX0</accession>
<evidence type="ECO:0000256" key="5">
    <source>
        <dbReference type="SAM" id="MobiDB-lite"/>
    </source>
</evidence>
<keyword evidence="3 6" id="KW-1133">Transmembrane helix</keyword>
<gene>
    <name evidence="7" type="ORF">BEMITA_LOCUS399</name>
</gene>
<dbReference type="GO" id="GO:0015271">
    <property type="term" value="F:outward rectifier potassium channel activity"/>
    <property type="evidence" value="ECO:0007669"/>
    <property type="project" value="TreeGrafter"/>
</dbReference>
<reference evidence="7" key="1">
    <citation type="submission" date="2021-12" db="EMBL/GenBank/DDBJ databases">
        <authorList>
            <person name="King R."/>
        </authorList>
    </citation>
    <scope>NUCLEOTIDE SEQUENCE</scope>
</reference>
<proteinExistence type="predicted"/>
<evidence type="ECO:0000256" key="3">
    <source>
        <dbReference type="ARBA" id="ARBA00022989"/>
    </source>
</evidence>
<dbReference type="Gene3D" id="1.10.287.70">
    <property type="match status" value="1"/>
</dbReference>
<evidence type="ECO:0000313" key="8">
    <source>
        <dbReference type="Proteomes" id="UP001152759"/>
    </source>
</evidence>
<comment type="subcellular location">
    <subcellularLocation>
        <location evidence="1">Membrane</location>
        <topology evidence="1">Multi-pass membrane protein</topology>
    </subcellularLocation>
</comment>
<dbReference type="Proteomes" id="UP001152759">
    <property type="component" value="Chromosome 1"/>
</dbReference>
<dbReference type="GO" id="GO:0005886">
    <property type="term" value="C:plasma membrane"/>
    <property type="evidence" value="ECO:0007669"/>
    <property type="project" value="TreeGrafter"/>
</dbReference>
<dbReference type="InterPro" id="IPR003280">
    <property type="entry name" value="2pore_dom_K_chnl"/>
</dbReference>
<evidence type="ECO:0000256" key="2">
    <source>
        <dbReference type="ARBA" id="ARBA00022692"/>
    </source>
</evidence>
<evidence type="ECO:0000256" key="6">
    <source>
        <dbReference type="SAM" id="Phobius"/>
    </source>
</evidence>
<evidence type="ECO:0000313" key="7">
    <source>
        <dbReference type="EMBL" id="CAH0380674.1"/>
    </source>
</evidence>
<dbReference type="PANTHER" id="PTHR11003">
    <property type="entry name" value="POTASSIUM CHANNEL, SUBFAMILY K"/>
    <property type="match status" value="1"/>
</dbReference>
<dbReference type="GO" id="GO:0022841">
    <property type="term" value="F:potassium ion leak channel activity"/>
    <property type="evidence" value="ECO:0007669"/>
    <property type="project" value="TreeGrafter"/>
</dbReference>
<protein>
    <submittedName>
        <fullName evidence="7">Uncharacterized protein</fullName>
    </submittedName>
</protein>
<evidence type="ECO:0000256" key="4">
    <source>
        <dbReference type="ARBA" id="ARBA00023136"/>
    </source>
</evidence>
<organism evidence="7 8">
    <name type="scientific">Bemisia tabaci</name>
    <name type="common">Sweetpotato whitefly</name>
    <name type="synonym">Aleurodes tabaci</name>
    <dbReference type="NCBI Taxonomy" id="7038"/>
    <lineage>
        <taxon>Eukaryota</taxon>
        <taxon>Metazoa</taxon>
        <taxon>Ecdysozoa</taxon>
        <taxon>Arthropoda</taxon>
        <taxon>Hexapoda</taxon>
        <taxon>Insecta</taxon>
        <taxon>Pterygota</taxon>
        <taxon>Neoptera</taxon>
        <taxon>Paraneoptera</taxon>
        <taxon>Hemiptera</taxon>
        <taxon>Sternorrhyncha</taxon>
        <taxon>Aleyrodoidea</taxon>
        <taxon>Aleyrodidae</taxon>
        <taxon>Aleyrodinae</taxon>
        <taxon>Bemisia</taxon>
    </lineage>
</organism>
<sequence length="306" mass="34372">MAEEAAAGAPAPPAPSTGVSDDEKKKLNIVRPPRKISRPQITVQIPPSVPAPQIIPPTPSPTPGLLTIPVSPENGIPVTFLQAYPGKASEFMFKRFKGFKDFTMKSAKSGLSSGEKFAFWMYNKMRDWSSKWFTHAFLFLLVCCYSLLGGLIFVAVEGPLERNFILEIRREREIALNKTRQIWQDFGKQNTAKSLMQDYDDRLALSVKLMRQYEDLVLKFHQQGYVDKSDKPTWAYWNAVFYCGTIFTTIGEAEICLIGAPKNDQSVIADSKKRVMQNGQKVTPRGLYETLWDDCIGHFGPASGCF</sequence>
<dbReference type="AlphaFoldDB" id="A0A9N9ZYX0"/>